<proteinExistence type="predicted"/>
<keyword evidence="2" id="KW-1185">Reference proteome</keyword>
<reference evidence="1" key="2">
    <citation type="submission" date="2025-09" db="UniProtKB">
        <authorList>
            <consortium name="Ensembl"/>
        </authorList>
    </citation>
    <scope>IDENTIFICATION</scope>
</reference>
<sequence>MTDQLTDTEGRYLFIKGSILDTQYTFASIYLPNTNQHKCLARILKKLSLFTAGTLILAGDLNVYLDPKWDTSKRSSSIPSSTLRHIRRSLDAMRLVDVLHTFNAGTRDFSYYSTVHDSYSRLDYLFVQQHQLQLISDANIGIRSWSDHSPVWMLMKSPLAHPKERSRRLNITLLDDKDFTAEISTHLTNYFQDNFGAEEIPDTTVWEAHKAVVRGLLISKATALKKAASSEITDLIERLRHLDSFSDATPTDLELTEATQLRRRLNAIPNDKLHLDAAKAKCMFALRENKTGRLLATLLRQRRQTDYISKIRLHSGLCTPHPDEITNAFASYYQKLYD</sequence>
<dbReference type="Gene3D" id="3.60.10.10">
    <property type="entry name" value="Endonuclease/exonuclease/phosphatase"/>
    <property type="match status" value="1"/>
</dbReference>
<dbReference type="OrthoDB" id="416119at2759"/>
<organism evidence="1 2">
    <name type="scientific">Leptobrachium leishanense</name>
    <name type="common">Leishan spiny toad</name>
    <dbReference type="NCBI Taxonomy" id="445787"/>
    <lineage>
        <taxon>Eukaryota</taxon>
        <taxon>Metazoa</taxon>
        <taxon>Chordata</taxon>
        <taxon>Craniata</taxon>
        <taxon>Vertebrata</taxon>
        <taxon>Euteleostomi</taxon>
        <taxon>Amphibia</taxon>
        <taxon>Batrachia</taxon>
        <taxon>Anura</taxon>
        <taxon>Pelobatoidea</taxon>
        <taxon>Megophryidae</taxon>
        <taxon>Leptobrachium</taxon>
    </lineage>
</organism>
<reference evidence="1" key="1">
    <citation type="submission" date="2025-08" db="UniProtKB">
        <authorList>
            <consortium name="Ensembl"/>
        </authorList>
    </citation>
    <scope>IDENTIFICATION</scope>
</reference>
<accession>A0A8C5PID6</accession>
<evidence type="ECO:0008006" key="3">
    <source>
        <dbReference type="Google" id="ProtNLM"/>
    </source>
</evidence>
<dbReference type="GeneTree" id="ENSGT01070000253913"/>
<evidence type="ECO:0000313" key="2">
    <source>
        <dbReference type="Proteomes" id="UP000694569"/>
    </source>
</evidence>
<name>A0A8C5PID6_9ANUR</name>
<dbReference type="Ensembl" id="ENSLLET00000024152.1">
    <property type="protein sequence ID" value="ENSLLEP00000023271.1"/>
    <property type="gene ID" value="ENSLLEG00000014779.1"/>
</dbReference>
<dbReference type="AlphaFoldDB" id="A0A8C5PID6"/>
<dbReference type="InterPro" id="IPR036691">
    <property type="entry name" value="Endo/exonu/phosph_ase_sf"/>
</dbReference>
<dbReference type="SUPFAM" id="SSF56219">
    <property type="entry name" value="DNase I-like"/>
    <property type="match status" value="1"/>
</dbReference>
<evidence type="ECO:0000313" key="1">
    <source>
        <dbReference type="Ensembl" id="ENSLLEP00000023271.1"/>
    </source>
</evidence>
<protein>
    <recommendedName>
        <fullName evidence="3">Endonuclease/exonuclease/phosphatase domain-containing protein</fullName>
    </recommendedName>
</protein>
<dbReference type="Proteomes" id="UP000694569">
    <property type="component" value="Unplaced"/>
</dbReference>